<dbReference type="Proteomes" id="UP000000366">
    <property type="component" value="Chromosome"/>
</dbReference>
<dbReference type="InterPro" id="IPR052339">
    <property type="entry name" value="Fe-S_Maturation_MIP18"/>
</dbReference>
<gene>
    <name evidence="3" type="ordered locus">Mpe_A1701</name>
</gene>
<dbReference type="HOGENOM" id="CLU_091588_2_2_4"/>
<evidence type="ECO:0000259" key="2">
    <source>
        <dbReference type="Pfam" id="PF01883"/>
    </source>
</evidence>
<organism evidence="3 4">
    <name type="scientific">Methylibium petroleiphilum (strain ATCC BAA-1232 / LMG 22953 / PM1)</name>
    <dbReference type="NCBI Taxonomy" id="420662"/>
    <lineage>
        <taxon>Bacteria</taxon>
        <taxon>Pseudomonadati</taxon>
        <taxon>Pseudomonadota</taxon>
        <taxon>Betaproteobacteria</taxon>
        <taxon>Burkholderiales</taxon>
        <taxon>Sphaerotilaceae</taxon>
        <taxon>Methylibium</taxon>
    </lineage>
</organism>
<dbReference type="Gene3D" id="3.30.300.130">
    <property type="entry name" value="Fe-S cluster assembly (FSCA)"/>
    <property type="match status" value="1"/>
</dbReference>
<dbReference type="PANTHER" id="PTHR42831:SF1">
    <property type="entry name" value="FE-S PROTEIN MATURATION AUXILIARY FACTOR YITW"/>
    <property type="match status" value="1"/>
</dbReference>
<proteinExistence type="predicted"/>
<dbReference type="EMBL" id="CP000555">
    <property type="protein sequence ID" value="ABM94661.1"/>
    <property type="molecule type" value="Genomic_DNA"/>
</dbReference>
<accession>A2SGH2</accession>
<evidence type="ECO:0000313" key="3">
    <source>
        <dbReference type="EMBL" id="ABM94661.1"/>
    </source>
</evidence>
<dbReference type="Pfam" id="PF01883">
    <property type="entry name" value="FeS_assembly_P"/>
    <property type="match status" value="1"/>
</dbReference>
<feature type="domain" description="MIP18 family-like" evidence="2">
    <location>
        <begin position="10"/>
        <end position="81"/>
    </location>
</feature>
<dbReference type="SUPFAM" id="SSF117916">
    <property type="entry name" value="Fe-S cluster assembly (FSCA) domain-like"/>
    <property type="match status" value="1"/>
</dbReference>
<dbReference type="RefSeq" id="WP_011829298.1">
    <property type="nucleotide sequence ID" value="NC_008825.1"/>
</dbReference>
<name>A2SGH2_METPP</name>
<evidence type="ECO:0000256" key="1">
    <source>
        <dbReference type="SAM" id="MobiDB-lite"/>
    </source>
</evidence>
<protein>
    <recommendedName>
        <fullName evidence="2">MIP18 family-like domain-containing protein</fullName>
    </recommendedName>
</protein>
<feature type="region of interest" description="Disordered" evidence="1">
    <location>
        <begin position="88"/>
        <end position="115"/>
    </location>
</feature>
<evidence type="ECO:0000313" key="4">
    <source>
        <dbReference type="Proteomes" id="UP000000366"/>
    </source>
</evidence>
<keyword evidence="4" id="KW-1185">Reference proteome</keyword>
<dbReference type="InterPro" id="IPR002744">
    <property type="entry name" value="MIP18-like"/>
</dbReference>
<dbReference type="STRING" id="420662.Mpe_A1701"/>
<dbReference type="eggNOG" id="COG2151">
    <property type="taxonomic scope" value="Bacteria"/>
</dbReference>
<reference evidence="3 4" key="1">
    <citation type="journal article" date="2007" name="J. Bacteriol.">
        <title>Whole-genome analysis of the methyl tert-butyl ether-degrading beta-proteobacterium Methylibium petroleiphilum PM1.</title>
        <authorList>
            <person name="Kane S.R."/>
            <person name="Chakicherla A.Y."/>
            <person name="Chain P.S.G."/>
            <person name="Schmidt R."/>
            <person name="Shin M.W."/>
            <person name="Legler T.C."/>
            <person name="Scow K.M."/>
            <person name="Larimer F.W."/>
            <person name="Lucas S.M."/>
            <person name="Richardson P.M."/>
            <person name="Hristova K.R."/>
        </authorList>
    </citation>
    <scope>NUCLEOTIDE SEQUENCE [LARGE SCALE GENOMIC DNA]</scope>
    <source>
        <strain evidence="4">ATCC BAA-1232 / LMG 22953 / PM1</strain>
    </source>
</reference>
<dbReference type="PANTHER" id="PTHR42831">
    <property type="entry name" value="FE-S PROTEIN MATURATION AUXILIARY FACTOR YITW"/>
    <property type="match status" value="1"/>
</dbReference>
<dbReference type="InterPro" id="IPR034904">
    <property type="entry name" value="FSCA_dom_sf"/>
</dbReference>
<dbReference type="AlphaFoldDB" id="A2SGH2"/>
<dbReference type="KEGG" id="mpt:Mpe_A1701"/>
<sequence length="115" mass="12327">MNAPATWPPALRAALERVIDPESGINIVDMGLVEGLRDDADAVALDLIMTSAACPMAGLIAEDAEAELQAAVGADQAVQVQVLDEPAWHPSRLSPAAREQLGWDPENEYHPEHDH</sequence>